<keyword evidence="3" id="KW-1185">Reference proteome</keyword>
<dbReference type="CDD" id="cd06223">
    <property type="entry name" value="PRTases_typeI"/>
    <property type="match status" value="1"/>
</dbReference>
<name>A0A3P3FGE4_9HYPH</name>
<dbReference type="OrthoDB" id="9810066at2"/>
<comment type="caution">
    <text evidence="2">The sequence shown here is derived from an EMBL/GenBank/DDBJ whole genome shotgun (WGS) entry which is preliminary data.</text>
</comment>
<dbReference type="Gene3D" id="3.30.1310.20">
    <property type="entry name" value="PRTase-like"/>
    <property type="match status" value="1"/>
</dbReference>
<dbReference type="InterPro" id="IPR029057">
    <property type="entry name" value="PRTase-like"/>
</dbReference>
<reference evidence="2 3" key="1">
    <citation type="submission" date="2018-11" db="EMBL/GenBank/DDBJ databases">
        <title>the genome of Mesorhizobium tamadayense DSM 28320.</title>
        <authorList>
            <person name="Gao J."/>
        </authorList>
    </citation>
    <scope>NUCLEOTIDE SEQUENCE [LARGE SCALE GENOMIC DNA]</scope>
    <source>
        <strain evidence="2 3">DSM 28320</strain>
    </source>
</reference>
<dbReference type="EMBL" id="RQXT01000028">
    <property type="protein sequence ID" value="RRH97202.1"/>
    <property type="molecule type" value="Genomic_DNA"/>
</dbReference>
<dbReference type="InterPro" id="IPR000836">
    <property type="entry name" value="PRTase_dom"/>
</dbReference>
<keyword evidence="2" id="KW-0328">Glycosyltransferase</keyword>
<organism evidence="2 3">
    <name type="scientific">Mesorhizobium tamadayense</name>
    <dbReference type="NCBI Taxonomy" id="425306"/>
    <lineage>
        <taxon>Bacteria</taxon>
        <taxon>Pseudomonadati</taxon>
        <taxon>Pseudomonadota</taxon>
        <taxon>Alphaproteobacteria</taxon>
        <taxon>Hyphomicrobiales</taxon>
        <taxon>Phyllobacteriaceae</taxon>
        <taxon>Mesorhizobium</taxon>
    </lineage>
</organism>
<accession>A0A3P3FGE4</accession>
<dbReference type="Pfam" id="PF00156">
    <property type="entry name" value="Pribosyltran"/>
    <property type="match status" value="1"/>
</dbReference>
<dbReference type="RefSeq" id="WP_125002351.1">
    <property type="nucleotide sequence ID" value="NZ_RQXT01000028.1"/>
</dbReference>
<proteinExistence type="predicted"/>
<evidence type="ECO:0000313" key="3">
    <source>
        <dbReference type="Proteomes" id="UP000273786"/>
    </source>
</evidence>
<feature type="domain" description="Phosphoribosyltransferase" evidence="1">
    <location>
        <begin position="16"/>
        <end position="191"/>
    </location>
</feature>
<protein>
    <submittedName>
        <fullName evidence="2">Phosphoribosyltransferase</fullName>
    </submittedName>
</protein>
<gene>
    <name evidence="2" type="ORF">EH240_21480</name>
</gene>
<keyword evidence="2" id="KW-0808">Transferase</keyword>
<sequence>MFHGRSIFRDRTDAGRKLAEALGGFADSEPLVLALPRGGVPVAFEVAKALHAPLDVLLVRKIGAPGHAEYGIGAVVDGKNPQLVLNDEAIALVRPPQHYIEAEKERQLAQIERLRRLYQGGKPPHSVAGRTVIVVDDGIATGGTVRVALKALRKDRAGRIVLAVPVAPRETLDLIGEEADEVFCLASPDPFLAVGVQYEDFEQTTDDEVIKLLQEAERFGRERSIRHIM</sequence>
<dbReference type="Gene3D" id="3.40.50.2020">
    <property type="match status" value="1"/>
</dbReference>
<evidence type="ECO:0000313" key="2">
    <source>
        <dbReference type="EMBL" id="RRH97202.1"/>
    </source>
</evidence>
<dbReference type="GO" id="GO:0016757">
    <property type="term" value="F:glycosyltransferase activity"/>
    <property type="evidence" value="ECO:0007669"/>
    <property type="project" value="UniProtKB-KW"/>
</dbReference>
<dbReference type="AlphaFoldDB" id="A0A3P3FGE4"/>
<dbReference type="SUPFAM" id="SSF53271">
    <property type="entry name" value="PRTase-like"/>
    <property type="match status" value="1"/>
</dbReference>
<dbReference type="Proteomes" id="UP000273786">
    <property type="component" value="Unassembled WGS sequence"/>
</dbReference>
<evidence type="ECO:0000259" key="1">
    <source>
        <dbReference type="Pfam" id="PF00156"/>
    </source>
</evidence>